<evidence type="ECO:0000256" key="8">
    <source>
        <dbReference type="ARBA" id="ARBA00023125"/>
    </source>
</evidence>
<evidence type="ECO:0000313" key="15">
    <source>
        <dbReference type="Proteomes" id="UP001213681"/>
    </source>
</evidence>
<evidence type="ECO:0000256" key="9">
    <source>
        <dbReference type="ARBA" id="ARBA00023163"/>
    </source>
</evidence>
<feature type="region of interest" description="Disordered" evidence="12">
    <location>
        <begin position="1"/>
        <end position="118"/>
    </location>
</feature>
<feature type="domain" description="C2H2-type" evidence="13">
    <location>
        <begin position="320"/>
        <end position="347"/>
    </location>
</feature>
<dbReference type="PROSITE" id="PS00028">
    <property type="entry name" value="ZINC_FINGER_C2H2_1"/>
    <property type="match status" value="1"/>
</dbReference>
<feature type="region of interest" description="Disordered" evidence="12">
    <location>
        <begin position="139"/>
        <end position="186"/>
    </location>
</feature>
<dbReference type="PROSITE" id="PS50157">
    <property type="entry name" value="ZINC_FINGER_C2H2_2"/>
    <property type="match status" value="2"/>
</dbReference>
<evidence type="ECO:0000256" key="1">
    <source>
        <dbReference type="ARBA" id="ARBA00004123"/>
    </source>
</evidence>
<proteinExistence type="inferred from homology"/>
<dbReference type="Gene3D" id="3.30.160.60">
    <property type="entry name" value="Classic Zinc Finger"/>
    <property type="match status" value="2"/>
</dbReference>
<evidence type="ECO:0000313" key="14">
    <source>
        <dbReference type="EMBL" id="KAJ5437764.1"/>
    </source>
</evidence>
<keyword evidence="3" id="KW-0479">Metal-binding</keyword>
<reference evidence="14" key="2">
    <citation type="journal article" date="2023" name="IMA Fungus">
        <title>Comparative genomic study of the Penicillium genus elucidates a diverse pangenome and 15 lateral gene transfer events.</title>
        <authorList>
            <person name="Petersen C."/>
            <person name="Sorensen T."/>
            <person name="Nielsen M.R."/>
            <person name="Sondergaard T.E."/>
            <person name="Sorensen J.L."/>
            <person name="Fitzpatrick D.A."/>
            <person name="Frisvad J.C."/>
            <person name="Nielsen K.L."/>
        </authorList>
    </citation>
    <scope>NUCLEOTIDE SEQUENCE</scope>
    <source>
        <strain evidence="14">IBT 16125</strain>
    </source>
</reference>
<feature type="domain" description="C2H2-type" evidence="13">
    <location>
        <begin position="348"/>
        <end position="366"/>
    </location>
</feature>
<comment type="caution">
    <text evidence="14">The sequence shown here is derived from an EMBL/GenBank/DDBJ whole genome shotgun (WGS) entry which is preliminary data.</text>
</comment>
<reference evidence="14" key="1">
    <citation type="submission" date="2022-12" db="EMBL/GenBank/DDBJ databases">
        <authorList>
            <person name="Petersen C."/>
        </authorList>
    </citation>
    <scope>NUCLEOTIDE SEQUENCE</scope>
    <source>
        <strain evidence="14">IBT 16125</strain>
    </source>
</reference>
<dbReference type="PANTHER" id="PTHR24394">
    <property type="entry name" value="ZINC FINGER PROTEIN"/>
    <property type="match status" value="1"/>
</dbReference>
<keyword evidence="15" id="KW-1185">Reference proteome</keyword>
<dbReference type="AlphaFoldDB" id="A0AAD6BVM2"/>
<evidence type="ECO:0000256" key="6">
    <source>
        <dbReference type="ARBA" id="ARBA00022833"/>
    </source>
</evidence>
<feature type="compositionally biased region" description="Polar residues" evidence="12">
    <location>
        <begin position="202"/>
        <end position="228"/>
    </location>
</feature>
<comment type="subcellular location">
    <subcellularLocation>
        <location evidence="1">Nucleus</location>
    </subcellularLocation>
</comment>
<organism evidence="14 15">
    <name type="scientific">Penicillium daleae</name>
    <dbReference type="NCBI Taxonomy" id="63821"/>
    <lineage>
        <taxon>Eukaryota</taxon>
        <taxon>Fungi</taxon>
        <taxon>Dikarya</taxon>
        <taxon>Ascomycota</taxon>
        <taxon>Pezizomycotina</taxon>
        <taxon>Eurotiomycetes</taxon>
        <taxon>Eurotiomycetidae</taxon>
        <taxon>Eurotiales</taxon>
        <taxon>Aspergillaceae</taxon>
        <taxon>Penicillium</taxon>
    </lineage>
</organism>
<feature type="compositionally biased region" description="Polar residues" evidence="12">
    <location>
        <begin position="139"/>
        <end position="162"/>
    </location>
</feature>
<evidence type="ECO:0000256" key="7">
    <source>
        <dbReference type="ARBA" id="ARBA00023015"/>
    </source>
</evidence>
<evidence type="ECO:0000256" key="3">
    <source>
        <dbReference type="ARBA" id="ARBA00022723"/>
    </source>
</evidence>
<keyword evidence="9" id="KW-0804">Transcription</keyword>
<dbReference type="SMART" id="SM00355">
    <property type="entry name" value="ZnF_C2H2"/>
    <property type="match status" value="2"/>
</dbReference>
<name>A0AAD6BVM2_9EURO</name>
<evidence type="ECO:0000256" key="12">
    <source>
        <dbReference type="SAM" id="MobiDB-lite"/>
    </source>
</evidence>
<evidence type="ECO:0000256" key="4">
    <source>
        <dbReference type="ARBA" id="ARBA00022737"/>
    </source>
</evidence>
<feature type="compositionally biased region" description="Polar residues" evidence="12">
    <location>
        <begin position="74"/>
        <end position="93"/>
    </location>
</feature>
<dbReference type="GO" id="GO:0000981">
    <property type="term" value="F:DNA-binding transcription factor activity, RNA polymerase II-specific"/>
    <property type="evidence" value="ECO:0007669"/>
    <property type="project" value="TreeGrafter"/>
</dbReference>
<dbReference type="EMBL" id="JAPVEA010000008">
    <property type="protein sequence ID" value="KAJ5437764.1"/>
    <property type="molecule type" value="Genomic_DNA"/>
</dbReference>
<feature type="compositionally biased region" description="Low complexity" evidence="12">
    <location>
        <begin position="94"/>
        <end position="105"/>
    </location>
</feature>
<keyword evidence="6" id="KW-0862">Zinc</keyword>
<sequence length="408" mass="42767">MAALTVPAIPAPGMGTALDHLTSQPINSRRPAAPTLPSFELPPPPFGLTGTAAPKYQTQHSNHPPLSHAPANVSVGNLLTPPATNQSGETGTNSHSLPPSSGVSSDMPPAYWPGTTPYGAPGAGPGQWVSGHNAAYSGRSSFSPSGVTRSGPVTSPPTTDGLSQPYEAPPMASFSQALPAPTTLAPGPHSVTMGLYHSGHTASTASLPSNDPYNQKMHSLYANPSHQPGFSPIYAGPNPPRGPWRPWHAPRPWPSYSLPAMSGPIMTNVHSPNSPMSMMGGMQSGILPGFNSGHIANTQHLYGAHPAAHHLPGPTADRPFKCDQCPQSFNRNHDLKRHKRIHLAVKPFPCAHCDKSFSRKDALKRHILVKGCGKDGDSDAVSNQTGTDGTLKNDGRSEDGSPVINGRN</sequence>
<dbReference type="GO" id="GO:0003677">
    <property type="term" value="F:DNA binding"/>
    <property type="evidence" value="ECO:0007669"/>
    <property type="project" value="UniProtKB-KW"/>
</dbReference>
<keyword evidence="4" id="KW-0677">Repeat</keyword>
<dbReference type="RefSeq" id="XP_056760993.1">
    <property type="nucleotide sequence ID" value="XM_056912144.1"/>
</dbReference>
<dbReference type="PANTHER" id="PTHR24394:SF44">
    <property type="entry name" value="ZINC FINGER PROTEIN 271-LIKE"/>
    <property type="match status" value="1"/>
</dbReference>
<dbReference type="GeneID" id="81602387"/>
<dbReference type="SUPFAM" id="SSF57667">
    <property type="entry name" value="beta-beta-alpha zinc fingers"/>
    <property type="match status" value="1"/>
</dbReference>
<dbReference type="Proteomes" id="UP001213681">
    <property type="component" value="Unassembled WGS sequence"/>
</dbReference>
<evidence type="ECO:0000256" key="5">
    <source>
        <dbReference type="ARBA" id="ARBA00022771"/>
    </source>
</evidence>
<keyword evidence="10" id="KW-0539">Nucleus</keyword>
<dbReference type="Pfam" id="PF00096">
    <property type="entry name" value="zf-C2H2"/>
    <property type="match status" value="2"/>
</dbReference>
<feature type="compositionally biased region" description="Low complexity" evidence="12">
    <location>
        <begin position="177"/>
        <end position="186"/>
    </location>
</feature>
<evidence type="ECO:0000256" key="11">
    <source>
        <dbReference type="PROSITE-ProRule" id="PRU00042"/>
    </source>
</evidence>
<evidence type="ECO:0000259" key="13">
    <source>
        <dbReference type="PROSITE" id="PS50157"/>
    </source>
</evidence>
<feature type="region of interest" description="Disordered" evidence="12">
    <location>
        <begin position="373"/>
        <end position="408"/>
    </location>
</feature>
<dbReference type="GO" id="GO:0008270">
    <property type="term" value="F:zinc ion binding"/>
    <property type="evidence" value="ECO:0007669"/>
    <property type="project" value="UniProtKB-KW"/>
</dbReference>
<keyword evidence="8" id="KW-0238">DNA-binding</keyword>
<keyword evidence="5 11" id="KW-0863">Zinc-finger</keyword>
<evidence type="ECO:0000256" key="10">
    <source>
        <dbReference type="ARBA" id="ARBA00023242"/>
    </source>
</evidence>
<dbReference type="InterPro" id="IPR013087">
    <property type="entry name" value="Znf_C2H2_type"/>
</dbReference>
<feature type="compositionally biased region" description="Polar residues" evidence="12">
    <location>
        <begin position="380"/>
        <end position="390"/>
    </location>
</feature>
<dbReference type="GO" id="GO:0005634">
    <property type="term" value="C:nucleus"/>
    <property type="evidence" value="ECO:0007669"/>
    <property type="project" value="UniProtKB-SubCell"/>
</dbReference>
<dbReference type="FunFam" id="3.30.160.60:FF:001156">
    <property type="entry name" value="Zinc finger protein 407"/>
    <property type="match status" value="2"/>
</dbReference>
<comment type="similarity">
    <text evidence="2">Belongs to the krueppel C2H2-type zinc-finger protein family.</text>
</comment>
<evidence type="ECO:0000256" key="2">
    <source>
        <dbReference type="ARBA" id="ARBA00006991"/>
    </source>
</evidence>
<dbReference type="InterPro" id="IPR036236">
    <property type="entry name" value="Znf_C2H2_sf"/>
</dbReference>
<accession>A0AAD6BVM2</accession>
<keyword evidence="7" id="KW-0805">Transcription regulation</keyword>
<feature type="region of interest" description="Disordered" evidence="12">
    <location>
        <begin position="202"/>
        <end position="237"/>
    </location>
</feature>
<protein>
    <recommendedName>
        <fullName evidence="13">C2H2-type domain-containing protein</fullName>
    </recommendedName>
</protein>
<gene>
    <name evidence="14" type="ORF">N7458_008762</name>
</gene>